<gene>
    <name evidence="2" type="ORF">P5673_015162</name>
</gene>
<dbReference type="Proteomes" id="UP001249851">
    <property type="component" value="Unassembled WGS sequence"/>
</dbReference>
<organism evidence="2 3">
    <name type="scientific">Acropora cervicornis</name>
    <name type="common">Staghorn coral</name>
    <dbReference type="NCBI Taxonomy" id="6130"/>
    <lineage>
        <taxon>Eukaryota</taxon>
        <taxon>Metazoa</taxon>
        <taxon>Cnidaria</taxon>
        <taxon>Anthozoa</taxon>
        <taxon>Hexacorallia</taxon>
        <taxon>Scleractinia</taxon>
        <taxon>Astrocoeniina</taxon>
        <taxon>Acroporidae</taxon>
        <taxon>Acropora</taxon>
    </lineage>
</organism>
<evidence type="ECO:0000256" key="1">
    <source>
        <dbReference type="SAM" id="MobiDB-lite"/>
    </source>
</evidence>
<dbReference type="EMBL" id="JARQWQ010000031">
    <property type="protein sequence ID" value="KAK2561777.1"/>
    <property type="molecule type" value="Genomic_DNA"/>
</dbReference>
<keyword evidence="3" id="KW-1185">Reference proteome</keyword>
<evidence type="ECO:0000313" key="3">
    <source>
        <dbReference type="Proteomes" id="UP001249851"/>
    </source>
</evidence>
<evidence type="ECO:0000313" key="2">
    <source>
        <dbReference type="EMBL" id="KAK2561777.1"/>
    </source>
</evidence>
<feature type="region of interest" description="Disordered" evidence="1">
    <location>
        <begin position="100"/>
        <end position="132"/>
    </location>
</feature>
<proteinExistence type="predicted"/>
<reference evidence="2" key="2">
    <citation type="journal article" date="2023" name="Science">
        <title>Genomic signatures of disease resistance in endangered staghorn corals.</title>
        <authorList>
            <person name="Vollmer S.V."/>
            <person name="Selwyn J.D."/>
            <person name="Despard B.A."/>
            <person name="Roesel C.L."/>
        </authorList>
    </citation>
    <scope>NUCLEOTIDE SEQUENCE</scope>
    <source>
        <strain evidence="2">K2</strain>
    </source>
</reference>
<sequence length="132" mass="15075">MNYYTGTSSHHFLSLFAFLNAGDICSRLRYWGSNNSSIKGQKRSLQPKDELFLTLARLRVNIPKKVLADNYKISVAEIIPNSLAEDLNKICKNLLLSHNKMNKSGHLSPSSHKKDKRHMASTRMTPYGRRKN</sequence>
<comment type="caution">
    <text evidence="2">The sequence shown here is derived from an EMBL/GenBank/DDBJ whole genome shotgun (WGS) entry which is preliminary data.</text>
</comment>
<reference evidence="2" key="1">
    <citation type="journal article" date="2023" name="G3 (Bethesda)">
        <title>Whole genome assembly and annotation of the endangered Caribbean coral Acropora cervicornis.</title>
        <authorList>
            <person name="Selwyn J.D."/>
            <person name="Vollmer S.V."/>
        </authorList>
    </citation>
    <scope>NUCLEOTIDE SEQUENCE</scope>
    <source>
        <strain evidence="2">K2</strain>
    </source>
</reference>
<name>A0AAD9QIA8_ACRCE</name>
<dbReference type="AlphaFoldDB" id="A0AAD9QIA8"/>
<accession>A0AAD9QIA8</accession>
<feature type="compositionally biased region" description="Basic residues" evidence="1">
    <location>
        <begin position="111"/>
        <end position="120"/>
    </location>
</feature>
<protein>
    <submittedName>
        <fullName evidence="2">Uncharacterized protein</fullName>
    </submittedName>
</protein>